<dbReference type="KEGG" id="ein:Eint_041240"/>
<evidence type="ECO:0000313" key="3">
    <source>
        <dbReference type="Proteomes" id="UP000002313"/>
    </source>
</evidence>
<feature type="domain" description="SAC3/GANP/THP3 conserved" evidence="1">
    <location>
        <begin position="31"/>
        <end position="291"/>
    </location>
</feature>
<dbReference type="RefSeq" id="XP_003072773.1">
    <property type="nucleotide sequence ID" value="XM_003072727.1"/>
</dbReference>
<dbReference type="InterPro" id="IPR005062">
    <property type="entry name" value="SAC3/GANP/THP3_conserved"/>
</dbReference>
<keyword evidence="3" id="KW-1185">Reference proteome</keyword>
<dbReference type="VEuPathDB" id="MicrosporidiaDB:Eint_041240"/>
<reference evidence="2 3" key="1">
    <citation type="journal article" date="2010" name="Nat. Commun.">
        <title>The complete sequence of the smallest known nuclear genome from the microsporidian Encephalitozoon intestinalis.</title>
        <authorList>
            <person name="Corradi N."/>
            <person name="Pombert J.-F."/>
            <person name="Farinelli L."/>
            <person name="Didier E.S."/>
            <person name="Keeling P.J."/>
        </authorList>
    </citation>
    <scope>NUCLEOTIDE SEQUENCE [LARGE SCALE GENOMIC DNA]</scope>
    <source>
        <strain evidence="2 3">ATCC 50506</strain>
    </source>
</reference>
<gene>
    <name evidence="2" type="ORF">Eint_041240</name>
</gene>
<dbReference type="AlphaFoldDB" id="E0S6S8"/>
<accession>E0S6S8</accession>
<evidence type="ECO:0000313" key="2">
    <source>
        <dbReference type="EMBL" id="ADM11413.1"/>
    </source>
</evidence>
<dbReference type="GO" id="GO:0006406">
    <property type="term" value="P:mRNA export from nucleus"/>
    <property type="evidence" value="ECO:0007669"/>
    <property type="project" value="TreeGrafter"/>
</dbReference>
<dbReference type="HOGENOM" id="CLU_036727_1_0_1"/>
<dbReference type="Pfam" id="PF03399">
    <property type="entry name" value="SAC3_GANP"/>
    <property type="match status" value="1"/>
</dbReference>
<protein>
    <submittedName>
        <fullName evidence="2">Nuclear protein export factor</fullName>
    </submittedName>
</protein>
<reference evidence="2 3" key="2">
    <citation type="journal article" date="2012" name="Proc. Natl. Acad. Sci. U.S.A.">
        <title>Gain and loss of multiple functionally related, horizontally transferred genes in the reduced genomes of two microsporidian parasites.</title>
        <authorList>
            <person name="Pombert J.-F."/>
            <person name="Selman M."/>
            <person name="Burki F."/>
            <person name="Bardell F.T."/>
            <person name="Farinelli L."/>
            <person name="Solter L.F."/>
            <person name="Whitman D.W."/>
            <person name="Weiss L.M."/>
            <person name="Corradi N."/>
            <person name="Keeling P.J."/>
        </authorList>
    </citation>
    <scope>NUCLEOTIDE SEQUENCE [LARGE SCALE GENOMIC DNA]</scope>
    <source>
        <strain evidence="2 3">ATCC 50506</strain>
    </source>
</reference>
<name>E0S6S8_ENCIT</name>
<dbReference type="EMBL" id="CP001945">
    <property type="protein sequence ID" value="ADM11413.1"/>
    <property type="molecule type" value="Genomic_DNA"/>
</dbReference>
<dbReference type="Gene3D" id="1.25.40.990">
    <property type="match status" value="1"/>
</dbReference>
<dbReference type="InterPro" id="IPR045107">
    <property type="entry name" value="SAC3/GANP/THP3"/>
</dbReference>
<dbReference type="GO" id="GO:0005737">
    <property type="term" value="C:cytoplasm"/>
    <property type="evidence" value="ECO:0007669"/>
    <property type="project" value="TreeGrafter"/>
</dbReference>
<dbReference type="Proteomes" id="UP000002313">
    <property type="component" value="Chromosome IV"/>
</dbReference>
<proteinExistence type="predicted"/>
<dbReference type="OrthoDB" id="264795at2759"/>
<sequence length="590" mass="68707">MEDLRVRYKRLQEKRRNTKKGKVVIGECITFCPEFEGLERVLNNEVSPYETEVMVKKYRKSFPDSGGVLAEDIRPIEVLWRVINHVIRLCADDQSIQIYKFVENRIRAVLLDMKVQEERGREAIEILEKVVRFYIVFRYQLYDHPQFNKDLNLSQLRMAMETLMRLYSLESRGYENRNKEEFYCYHILASMCEKYVLDSGEQDDGPRIRLSMEITKKYMQGNGAGFFRLLRKLDYISFCLAQSFIGEVRGKCVQLFKKSLVEKVKIGFFGDVLLTSEAEAEDLFRDKGIPIRGGKVDFEEKGCGEEYDKVVPKSRKIETNVKKPVVFMLHGAVDYQILSYILSAVLWKKLNISKESLCNKFPKDKERLGSVERKTVVRKICVSILEEIIRKTTIEVFSRIMFLNALREYLVKWRNQAIARNKDVLAKNKYILLVVLDREVSSVSLVGNINSSILNILAPTITYIEKITVDEMLMYNLCIFSTSRNRRERLYNKYRMVNLIVDTPQGLSKRVDEIYERAVNSPKIRKSTLLTLIGEMSKVEAIETIVKLIDNGRNEDSLENNLSLLYDDKPLTECDVYYEEGSMGHTGLCL</sequence>
<dbReference type="GeneID" id="9699014"/>
<dbReference type="GO" id="GO:0070390">
    <property type="term" value="C:transcription export complex 2"/>
    <property type="evidence" value="ECO:0007669"/>
    <property type="project" value="TreeGrafter"/>
</dbReference>
<evidence type="ECO:0000259" key="1">
    <source>
        <dbReference type="Pfam" id="PF03399"/>
    </source>
</evidence>
<dbReference type="PANTHER" id="PTHR12436:SF3">
    <property type="entry name" value="GERMINAL-CENTER ASSOCIATED NUCLEAR PROTEIN"/>
    <property type="match status" value="1"/>
</dbReference>
<dbReference type="PANTHER" id="PTHR12436">
    <property type="entry name" value="80 KDA MCM3-ASSOCIATED PROTEIN"/>
    <property type="match status" value="1"/>
</dbReference>
<organism evidence="2 3">
    <name type="scientific">Encephalitozoon intestinalis (strain ATCC 50506)</name>
    <name type="common">Microsporidian parasite</name>
    <name type="synonym">Septata intestinalis</name>
    <dbReference type="NCBI Taxonomy" id="876142"/>
    <lineage>
        <taxon>Eukaryota</taxon>
        <taxon>Fungi</taxon>
        <taxon>Fungi incertae sedis</taxon>
        <taxon>Microsporidia</taxon>
        <taxon>Unikaryonidae</taxon>
        <taxon>Encephalitozoon</taxon>
    </lineage>
</organism>